<sequence>MILIASLINSPHSFDPTMGYTHEEVLSIYNLQKQSLEPEKKQIRYYKQTSMPLDQPSSLIPLPTHQSYPSPFPTTTRVTESTLFALTTFLTRVSGEAQHGQEKSVSVEMEGWLPLVGFVSRWLDHDPRQMPCDEKGIPDTPHLVNSSCHVVIPGLDGIRWLLVASLTFLFSFFSSFSPFFLLFFLFVTSTCLGLLAS</sequence>
<reference evidence="2" key="2">
    <citation type="submission" date="2023-07" db="EMBL/GenBank/DDBJ databases">
        <authorList>
            <consortium name="Lawrence Berkeley National Laboratory"/>
            <person name="Haridas S."/>
            <person name="Hensen N."/>
            <person name="Bonometti L."/>
            <person name="Westerberg I."/>
            <person name="Brannstrom I.O."/>
            <person name="Guillou S."/>
            <person name="Cros-Aarteil S."/>
            <person name="Calhoun S."/>
            <person name="Kuo A."/>
            <person name="Mondo S."/>
            <person name="Pangilinan J."/>
            <person name="Riley R."/>
            <person name="LaButti K."/>
            <person name="Andreopoulos B."/>
            <person name="Lipzen A."/>
            <person name="Chen C."/>
            <person name="Yanf M."/>
            <person name="Daum C."/>
            <person name="Ng V."/>
            <person name="Clum A."/>
            <person name="Steindorff A."/>
            <person name="Ohm R."/>
            <person name="Martin F."/>
            <person name="Silar P."/>
            <person name="Natvig D."/>
            <person name="Lalanne C."/>
            <person name="Gautier V."/>
            <person name="Ament-velasquez S.L."/>
            <person name="Kruys A."/>
            <person name="Hutchinson M.I."/>
            <person name="Powell A.J."/>
            <person name="Barry K."/>
            <person name="Miller A.N."/>
            <person name="Grigoriev I.V."/>
            <person name="Debuchy R."/>
            <person name="Gladieux P."/>
            <person name="Thoren M.H."/>
            <person name="Johannesson H."/>
        </authorList>
    </citation>
    <scope>NUCLEOTIDE SEQUENCE</scope>
    <source>
        <strain evidence="2">FGSC 1904</strain>
    </source>
</reference>
<keyword evidence="1" id="KW-0472">Membrane</keyword>
<evidence type="ECO:0000313" key="3">
    <source>
        <dbReference type="Proteomes" id="UP001281003"/>
    </source>
</evidence>
<dbReference type="Proteomes" id="UP001281003">
    <property type="component" value="Unassembled WGS sequence"/>
</dbReference>
<comment type="caution">
    <text evidence="2">The sequence shown here is derived from an EMBL/GenBank/DDBJ whole genome shotgun (WGS) entry which is preliminary data.</text>
</comment>
<keyword evidence="1" id="KW-0812">Transmembrane</keyword>
<evidence type="ECO:0000313" key="2">
    <source>
        <dbReference type="EMBL" id="KAK3400177.1"/>
    </source>
</evidence>
<accession>A0AAE0UDJ5</accession>
<dbReference type="AlphaFoldDB" id="A0AAE0UDJ5"/>
<reference evidence="2" key="1">
    <citation type="journal article" date="2023" name="Mol. Phylogenet. Evol.">
        <title>Genome-scale phylogeny and comparative genomics of the fungal order Sordariales.</title>
        <authorList>
            <person name="Hensen N."/>
            <person name="Bonometti L."/>
            <person name="Westerberg I."/>
            <person name="Brannstrom I.O."/>
            <person name="Guillou S."/>
            <person name="Cros-Aarteil S."/>
            <person name="Calhoun S."/>
            <person name="Haridas S."/>
            <person name="Kuo A."/>
            <person name="Mondo S."/>
            <person name="Pangilinan J."/>
            <person name="Riley R."/>
            <person name="LaButti K."/>
            <person name="Andreopoulos B."/>
            <person name="Lipzen A."/>
            <person name="Chen C."/>
            <person name="Yan M."/>
            <person name="Daum C."/>
            <person name="Ng V."/>
            <person name="Clum A."/>
            <person name="Steindorff A."/>
            <person name="Ohm R.A."/>
            <person name="Martin F."/>
            <person name="Silar P."/>
            <person name="Natvig D.O."/>
            <person name="Lalanne C."/>
            <person name="Gautier V."/>
            <person name="Ament-Velasquez S.L."/>
            <person name="Kruys A."/>
            <person name="Hutchinson M.I."/>
            <person name="Powell A.J."/>
            <person name="Barry K."/>
            <person name="Miller A.N."/>
            <person name="Grigoriev I.V."/>
            <person name="Debuchy R."/>
            <person name="Gladieux P."/>
            <person name="Hiltunen Thoren M."/>
            <person name="Johannesson H."/>
        </authorList>
    </citation>
    <scope>NUCLEOTIDE SEQUENCE</scope>
    <source>
        <strain evidence="2">FGSC 1904</strain>
    </source>
</reference>
<dbReference type="EMBL" id="JAUTDP010000004">
    <property type="protein sequence ID" value="KAK3400177.1"/>
    <property type="molecule type" value="Genomic_DNA"/>
</dbReference>
<organism evidence="2 3">
    <name type="scientific">Sordaria brevicollis</name>
    <dbReference type="NCBI Taxonomy" id="83679"/>
    <lineage>
        <taxon>Eukaryota</taxon>
        <taxon>Fungi</taxon>
        <taxon>Dikarya</taxon>
        <taxon>Ascomycota</taxon>
        <taxon>Pezizomycotina</taxon>
        <taxon>Sordariomycetes</taxon>
        <taxon>Sordariomycetidae</taxon>
        <taxon>Sordariales</taxon>
        <taxon>Sordariaceae</taxon>
        <taxon>Sordaria</taxon>
    </lineage>
</organism>
<name>A0AAE0UDJ5_SORBR</name>
<evidence type="ECO:0000256" key="1">
    <source>
        <dbReference type="SAM" id="Phobius"/>
    </source>
</evidence>
<keyword evidence="1" id="KW-1133">Transmembrane helix</keyword>
<protein>
    <submittedName>
        <fullName evidence="2">Uncharacterized protein</fullName>
    </submittedName>
</protein>
<feature type="transmembrane region" description="Helical" evidence="1">
    <location>
        <begin position="179"/>
        <end position="196"/>
    </location>
</feature>
<keyword evidence="3" id="KW-1185">Reference proteome</keyword>
<proteinExistence type="predicted"/>
<gene>
    <name evidence="2" type="ORF">B0T20DRAFT_178970</name>
</gene>